<accession>E1RAW1</accession>
<proteinExistence type="predicted"/>
<dbReference type="InterPro" id="IPR038094">
    <property type="entry name" value="Desulfoferrodoxin_N_sf"/>
</dbReference>
<dbReference type="OrthoDB" id="370924at2"/>
<dbReference type="EMBL" id="CP002116">
    <property type="protein sequence ID" value="ADK79491.1"/>
    <property type="molecule type" value="Genomic_DNA"/>
</dbReference>
<dbReference type="eggNOG" id="ENOG502ZMCJ">
    <property type="taxonomic scope" value="Bacteria"/>
</dbReference>
<gene>
    <name evidence="1" type="ordered locus">Spirs_0335</name>
</gene>
<sequence length="62" mass="6760">MGQKAYQCEDCGNEVIVDDVNAIPECCGKAMKEIPLDECIKASNPESARSWEVEDACDDGVH</sequence>
<dbReference type="SUPFAM" id="SSF57802">
    <property type="entry name" value="Rubredoxin-like"/>
    <property type="match status" value="1"/>
</dbReference>
<dbReference type="Gene3D" id="2.20.28.100">
    <property type="entry name" value="Desulphoferrodoxin, N-terminal domain"/>
    <property type="match status" value="1"/>
</dbReference>
<protein>
    <submittedName>
        <fullName evidence="1">Uncharacterized protein</fullName>
    </submittedName>
</protein>
<dbReference type="AlphaFoldDB" id="E1RAW1"/>
<dbReference type="KEGG" id="ssm:Spirs_0335"/>
<dbReference type="Proteomes" id="UP000002318">
    <property type="component" value="Chromosome"/>
</dbReference>
<name>E1RAW1_SEDSS</name>
<reference evidence="1 2" key="1">
    <citation type="journal article" date="2010" name="Stand. Genomic Sci.">
        <title>Complete genome sequence of Spirochaeta smaragdinae type strain (SEBR 4228).</title>
        <authorList>
            <person name="Mavromatis K."/>
            <person name="Yasawong M."/>
            <person name="Chertkov O."/>
            <person name="Lapidus A."/>
            <person name="Lucas S."/>
            <person name="Nolan M."/>
            <person name="Del Rio T.G."/>
            <person name="Tice H."/>
            <person name="Cheng J.F."/>
            <person name="Pitluck S."/>
            <person name="Liolios K."/>
            <person name="Ivanova N."/>
            <person name="Tapia R."/>
            <person name="Han C."/>
            <person name="Bruce D."/>
            <person name="Goodwin L."/>
            <person name="Pati A."/>
            <person name="Chen A."/>
            <person name="Palaniappan K."/>
            <person name="Land M."/>
            <person name="Hauser L."/>
            <person name="Chang Y.J."/>
            <person name="Jeffries C.D."/>
            <person name="Detter J.C."/>
            <person name="Rohde M."/>
            <person name="Brambilla E."/>
            <person name="Spring S."/>
            <person name="Goker M."/>
            <person name="Sikorski J."/>
            <person name="Woyke T."/>
            <person name="Bristow J."/>
            <person name="Eisen J.A."/>
            <person name="Markowitz V."/>
            <person name="Hugenholtz P."/>
            <person name="Klenk H.P."/>
            <person name="Kyrpides N.C."/>
        </authorList>
    </citation>
    <scope>NUCLEOTIDE SEQUENCE [LARGE SCALE GENOMIC DNA]</scope>
    <source>
        <strain evidence="2">DSM 11293 / JCM 15392 / SEBR 4228</strain>
    </source>
</reference>
<dbReference type="HOGENOM" id="CLU_2901979_0_0_12"/>
<evidence type="ECO:0000313" key="2">
    <source>
        <dbReference type="Proteomes" id="UP000002318"/>
    </source>
</evidence>
<keyword evidence="2" id="KW-1185">Reference proteome</keyword>
<evidence type="ECO:0000313" key="1">
    <source>
        <dbReference type="EMBL" id="ADK79491.1"/>
    </source>
</evidence>
<dbReference type="STRING" id="573413.Spirs_0335"/>
<organism evidence="1 2">
    <name type="scientific">Sediminispirochaeta smaragdinae (strain DSM 11293 / JCM 15392 / SEBR 4228)</name>
    <name type="common">Spirochaeta smaragdinae</name>
    <dbReference type="NCBI Taxonomy" id="573413"/>
    <lineage>
        <taxon>Bacteria</taxon>
        <taxon>Pseudomonadati</taxon>
        <taxon>Spirochaetota</taxon>
        <taxon>Spirochaetia</taxon>
        <taxon>Spirochaetales</taxon>
        <taxon>Spirochaetaceae</taxon>
        <taxon>Sediminispirochaeta</taxon>
    </lineage>
</organism>
<dbReference type="RefSeq" id="WP_013252955.1">
    <property type="nucleotide sequence ID" value="NC_014364.1"/>
</dbReference>